<dbReference type="Gene3D" id="3.40.50.1240">
    <property type="entry name" value="Phosphoglycerate mutase-like"/>
    <property type="match status" value="1"/>
</dbReference>
<dbReference type="EC" id="3.1.3.8" evidence="2"/>
<accession>A0A8H7AGY9</accession>
<organism evidence="5 6">
    <name type="scientific">Endocarpon pusillum</name>
    <dbReference type="NCBI Taxonomy" id="364733"/>
    <lineage>
        <taxon>Eukaryota</taxon>
        <taxon>Fungi</taxon>
        <taxon>Dikarya</taxon>
        <taxon>Ascomycota</taxon>
        <taxon>Pezizomycotina</taxon>
        <taxon>Eurotiomycetes</taxon>
        <taxon>Chaetothyriomycetidae</taxon>
        <taxon>Verrucariales</taxon>
        <taxon>Verrucariaceae</taxon>
        <taxon>Endocarpon</taxon>
    </lineage>
</organism>
<dbReference type="Pfam" id="PF00328">
    <property type="entry name" value="His_Phos_2"/>
    <property type="match status" value="1"/>
</dbReference>
<dbReference type="InterPro" id="IPR029033">
    <property type="entry name" value="His_PPase_superfam"/>
</dbReference>
<keyword evidence="6" id="KW-1185">Reference proteome</keyword>
<evidence type="ECO:0000313" key="5">
    <source>
        <dbReference type="EMBL" id="KAF7506886.1"/>
    </source>
</evidence>
<dbReference type="PANTHER" id="PTHR11567">
    <property type="entry name" value="ACID PHOSPHATASE-RELATED"/>
    <property type="match status" value="1"/>
</dbReference>
<keyword evidence="3" id="KW-0378">Hydrolase</keyword>
<dbReference type="OrthoDB" id="10257284at2759"/>
<proteinExistence type="inferred from homology"/>
<dbReference type="InterPro" id="IPR033379">
    <property type="entry name" value="Acid_Pase_AS"/>
</dbReference>
<dbReference type="CDD" id="cd07061">
    <property type="entry name" value="HP_HAP_like"/>
    <property type="match status" value="1"/>
</dbReference>
<comment type="similarity">
    <text evidence="1">Belongs to the histidine acid phosphatase family.</text>
</comment>
<comment type="caution">
    <text evidence="5">The sequence shown here is derived from an EMBL/GenBank/DDBJ whole genome shotgun (WGS) entry which is preliminary data.</text>
</comment>
<dbReference type="EMBL" id="JAACFV010000078">
    <property type="protein sequence ID" value="KAF7506886.1"/>
    <property type="molecule type" value="Genomic_DNA"/>
</dbReference>
<dbReference type="CDD" id="cd07040">
    <property type="entry name" value="HP"/>
    <property type="match status" value="1"/>
</dbReference>
<evidence type="ECO:0000256" key="2">
    <source>
        <dbReference type="ARBA" id="ARBA00012632"/>
    </source>
</evidence>
<dbReference type="InterPro" id="IPR000560">
    <property type="entry name" value="His_Pase_clade-2"/>
</dbReference>
<evidence type="ECO:0000313" key="6">
    <source>
        <dbReference type="Proteomes" id="UP000606974"/>
    </source>
</evidence>
<protein>
    <recommendedName>
        <fullName evidence="2">3-phytase</fullName>
        <ecNumber evidence="2">3.1.3.8</ecNumber>
    </recommendedName>
</protein>
<evidence type="ECO:0000256" key="3">
    <source>
        <dbReference type="ARBA" id="ARBA00022801"/>
    </source>
</evidence>
<dbReference type="PROSITE" id="PS00616">
    <property type="entry name" value="HIS_ACID_PHOSPHAT_1"/>
    <property type="match status" value="1"/>
</dbReference>
<feature type="region of interest" description="Disordered" evidence="4">
    <location>
        <begin position="527"/>
        <end position="551"/>
    </location>
</feature>
<sequence length="551" mass="60761">MASLVPRPPYSQEEIQRLYPKELELQLVQILLRHGERSPVSARFQNAGLAPFWPYCNAARRLTSVAMASRDGSTWDSLQWRRRLERFGDDDGPVMAAGPNGEVDGVCQFGELTDKGRETTLALGQRLRHLYVDQLKYMPDLISSSDSIYLRSTPLPRALESVQQTFWGMYPLTARTASFPPTTIVTRTPADETLFPNDSNCRRFNQLSHAFAQRTAEKWNDSDDMKYLNKLISAWMPRSSPKVAVDSHPRLSGIMDTINASLAHGPETRLPPEFYDPTARSIIERVSVEEWFSGYNENQEYRALGIGGLVGDIVERMVANVERSGLTTYEIGGDDGRLGQARGGEATIRFAMSGCHDTTIAGLLASLGAFGGEPWPPFTSSIAVELFKKKDQSQISGGIRPKSATEKQAVTEPARPGWLASFLGLSSHKSPPLSPPPSEASEGIGRRPITELSVSEKAKLDGYYVRIRYNDKVMTVPGCKKAGNHLEGDDSFCTMAAFKAIADDFTPRNWKRECDANMETATIKPVGKEEWAGFSRAEPSGDASGSPGQTL</sequence>
<reference evidence="5" key="1">
    <citation type="submission" date="2020-02" db="EMBL/GenBank/DDBJ databases">
        <authorList>
            <person name="Palmer J.M."/>
        </authorList>
    </citation>
    <scope>NUCLEOTIDE SEQUENCE</scope>
    <source>
        <strain evidence="5">EPUS1.4</strain>
        <tissue evidence="5">Thallus</tissue>
    </source>
</reference>
<dbReference type="SUPFAM" id="SSF53254">
    <property type="entry name" value="Phosphoglycerate mutase-like"/>
    <property type="match status" value="1"/>
</dbReference>
<evidence type="ECO:0000256" key="4">
    <source>
        <dbReference type="SAM" id="MobiDB-lite"/>
    </source>
</evidence>
<gene>
    <name evidence="5" type="ORF">GJ744_011127</name>
</gene>
<dbReference type="PANTHER" id="PTHR11567:SF110">
    <property type="entry name" value="2-PHOSPHOXYLOSE PHOSPHATASE 1"/>
    <property type="match status" value="1"/>
</dbReference>
<dbReference type="InterPro" id="IPR050645">
    <property type="entry name" value="Histidine_acid_phosphatase"/>
</dbReference>
<dbReference type="Proteomes" id="UP000606974">
    <property type="component" value="Unassembled WGS sequence"/>
</dbReference>
<name>A0A8H7AGY9_9EURO</name>
<dbReference type="AlphaFoldDB" id="A0A8H7AGY9"/>
<dbReference type="GO" id="GO:0016158">
    <property type="term" value="F:inositol hexakisphosphate 3-phosphatase activity"/>
    <property type="evidence" value="ECO:0007669"/>
    <property type="project" value="UniProtKB-EC"/>
</dbReference>
<feature type="region of interest" description="Disordered" evidence="4">
    <location>
        <begin position="427"/>
        <end position="448"/>
    </location>
</feature>
<evidence type="ECO:0000256" key="1">
    <source>
        <dbReference type="ARBA" id="ARBA00005375"/>
    </source>
</evidence>